<dbReference type="PROSITE" id="PS51677">
    <property type="entry name" value="NODB"/>
    <property type="match status" value="1"/>
</dbReference>
<dbReference type="SUPFAM" id="SSF88713">
    <property type="entry name" value="Glycoside hydrolase/deacetylase"/>
    <property type="match status" value="1"/>
</dbReference>
<dbReference type="EMBL" id="DXET01000173">
    <property type="protein sequence ID" value="HIX81874.1"/>
    <property type="molecule type" value="Genomic_DNA"/>
</dbReference>
<proteinExistence type="predicted"/>
<dbReference type="GO" id="GO:0005975">
    <property type="term" value="P:carbohydrate metabolic process"/>
    <property type="evidence" value="ECO:0007669"/>
    <property type="project" value="InterPro"/>
</dbReference>
<dbReference type="Gene3D" id="3.20.20.370">
    <property type="entry name" value="Glycoside hydrolase/deacetylase"/>
    <property type="match status" value="1"/>
</dbReference>
<reference evidence="5" key="1">
    <citation type="journal article" date="2021" name="PeerJ">
        <title>Extensive microbial diversity within the chicken gut microbiome revealed by metagenomics and culture.</title>
        <authorList>
            <person name="Gilroy R."/>
            <person name="Ravi A."/>
            <person name="Getino M."/>
            <person name="Pursley I."/>
            <person name="Horton D.L."/>
            <person name="Alikhan N.F."/>
            <person name="Baker D."/>
            <person name="Gharbi K."/>
            <person name="Hall N."/>
            <person name="Watson M."/>
            <person name="Adriaenssens E.M."/>
            <person name="Foster-Nyarko E."/>
            <person name="Jarju S."/>
            <person name="Secka A."/>
            <person name="Antonio M."/>
            <person name="Oren A."/>
            <person name="Chaudhuri R.R."/>
            <person name="La Ragione R."/>
            <person name="Hildebrand F."/>
            <person name="Pallen M.J."/>
        </authorList>
    </citation>
    <scope>NUCLEOTIDE SEQUENCE</scope>
    <source>
        <strain evidence="5">ChiGjej1B1-14440</strain>
    </source>
</reference>
<dbReference type="Pfam" id="PF01522">
    <property type="entry name" value="Polysacc_deac_1"/>
    <property type="match status" value="1"/>
</dbReference>
<dbReference type="InterPro" id="IPR050248">
    <property type="entry name" value="Polysacc_deacetylase_ArnD"/>
</dbReference>
<organism evidence="5 6">
    <name type="scientific">Candidatus Erysipelatoclostridium merdavium</name>
    <dbReference type="NCBI Taxonomy" id="2838566"/>
    <lineage>
        <taxon>Bacteria</taxon>
        <taxon>Bacillati</taxon>
        <taxon>Bacillota</taxon>
        <taxon>Erysipelotrichia</taxon>
        <taxon>Erysipelotrichales</taxon>
        <taxon>Erysipelotrichales incertae sedis</taxon>
    </lineage>
</organism>
<evidence type="ECO:0000259" key="4">
    <source>
        <dbReference type="PROSITE" id="PS51677"/>
    </source>
</evidence>
<evidence type="ECO:0000313" key="6">
    <source>
        <dbReference type="Proteomes" id="UP000886724"/>
    </source>
</evidence>
<reference evidence="5" key="2">
    <citation type="submission" date="2021-04" db="EMBL/GenBank/DDBJ databases">
        <authorList>
            <person name="Gilroy R."/>
        </authorList>
    </citation>
    <scope>NUCLEOTIDE SEQUENCE</scope>
    <source>
        <strain evidence="5">ChiGjej1B1-14440</strain>
    </source>
</reference>
<keyword evidence="3" id="KW-0472">Membrane</keyword>
<keyword evidence="2" id="KW-0378">Hydrolase</keyword>
<accession>A0A9D1XM58</accession>
<dbReference type="AlphaFoldDB" id="A0A9D1XM58"/>
<dbReference type="GO" id="GO:0046872">
    <property type="term" value="F:metal ion binding"/>
    <property type="evidence" value="ECO:0007669"/>
    <property type="project" value="UniProtKB-KW"/>
</dbReference>
<gene>
    <name evidence="5" type="ORF">H9980_07900</name>
</gene>
<dbReference type="PANTHER" id="PTHR10587">
    <property type="entry name" value="GLYCOSYL TRANSFERASE-RELATED"/>
    <property type="match status" value="1"/>
</dbReference>
<dbReference type="InterPro" id="IPR002509">
    <property type="entry name" value="NODB_dom"/>
</dbReference>
<dbReference type="Proteomes" id="UP000886724">
    <property type="component" value="Unassembled WGS sequence"/>
</dbReference>
<dbReference type="GO" id="GO:0016810">
    <property type="term" value="F:hydrolase activity, acting on carbon-nitrogen (but not peptide) bonds"/>
    <property type="evidence" value="ECO:0007669"/>
    <property type="project" value="InterPro"/>
</dbReference>
<dbReference type="GO" id="GO:0016020">
    <property type="term" value="C:membrane"/>
    <property type="evidence" value="ECO:0007669"/>
    <property type="project" value="TreeGrafter"/>
</dbReference>
<protein>
    <submittedName>
        <fullName evidence="5">Polysaccharide deacetylase family protein</fullName>
    </submittedName>
</protein>
<keyword evidence="3" id="KW-0812">Transmembrane</keyword>
<sequence length="436" mass="50976">MEYRYRKNKKLRFKKKSLAILFLIIAIIIAFVFWFTNREGPYEKYYQYDENNKKIGEVQHYQKENEQFFISMYYPKTNIKELNKIINDCWNDYIKDQKANKDSKDILYMDYSIDQVYKQYVNLKLSMNRYNEDDKLVEQSNKLFCYDTKNEKVLTVNDVLRKNYKISLANINGIDNINQDNDNLEIKKDKVVIYTNDKLKEKVEIKYEENKDLIRLANKNIPSNAPLDVKTPTPLPKIDPNKKMIAFTLDDGPHKTNTLRVVEMFEKYNGRATFFQLGKNVQAYPDIAKTVYEHGFEIASHSWDHPDLRKLDTNAVNKQIVDTQNAIFNITGDEPSLIRPPYGAFNDNVKTVVKNNGMQIALWTVDTLDWKLKDANKVKDAIVNNAYDGAVVLIHDIHNFTVDGLEMALAELANKGYQFVTLSTLGEYKELKTVLR</sequence>
<keyword evidence="3" id="KW-1133">Transmembrane helix</keyword>
<name>A0A9D1XM58_9FIRM</name>
<dbReference type="CDD" id="cd10954">
    <property type="entry name" value="CE4_CtAXE_like"/>
    <property type="match status" value="1"/>
</dbReference>
<feature type="domain" description="NodB homology" evidence="4">
    <location>
        <begin position="243"/>
        <end position="420"/>
    </location>
</feature>
<keyword evidence="1" id="KW-0479">Metal-binding</keyword>
<evidence type="ECO:0000256" key="3">
    <source>
        <dbReference type="SAM" id="Phobius"/>
    </source>
</evidence>
<feature type="transmembrane region" description="Helical" evidence="3">
    <location>
        <begin position="18"/>
        <end position="36"/>
    </location>
</feature>
<evidence type="ECO:0000313" key="5">
    <source>
        <dbReference type="EMBL" id="HIX81874.1"/>
    </source>
</evidence>
<comment type="caution">
    <text evidence="5">The sequence shown here is derived from an EMBL/GenBank/DDBJ whole genome shotgun (WGS) entry which is preliminary data.</text>
</comment>
<evidence type="ECO:0000256" key="2">
    <source>
        <dbReference type="ARBA" id="ARBA00022801"/>
    </source>
</evidence>
<evidence type="ECO:0000256" key="1">
    <source>
        <dbReference type="ARBA" id="ARBA00022723"/>
    </source>
</evidence>
<dbReference type="PANTHER" id="PTHR10587:SF133">
    <property type="entry name" value="CHITIN DEACETYLASE 1-RELATED"/>
    <property type="match status" value="1"/>
</dbReference>
<dbReference type="InterPro" id="IPR011330">
    <property type="entry name" value="Glyco_hydro/deAcase_b/a-brl"/>
</dbReference>